<dbReference type="CDD" id="cd00830">
    <property type="entry name" value="KAS_III"/>
    <property type="match status" value="1"/>
</dbReference>
<evidence type="ECO:0000256" key="7">
    <source>
        <dbReference type="ARBA" id="ARBA00023098"/>
    </source>
</evidence>
<keyword evidence="9" id="KW-0012">Acyltransferase</keyword>
<dbReference type="NCBIfam" id="TIGR00747">
    <property type="entry name" value="fabH"/>
    <property type="match status" value="1"/>
</dbReference>
<dbReference type="SUPFAM" id="SSF53901">
    <property type="entry name" value="Thiolase-like"/>
    <property type="match status" value="1"/>
</dbReference>
<dbReference type="GO" id="GO:0044550">
    <property type="term" value="P:secondary metabolite biosynthetic process"/>
    <property type="evidence" value="ECO:0007669"/>
    <property type="project" value="TreeGrafter"/>
</dbReference>
<dbReference type="AlphaFoldDB" id="A0A4V2EU77"/>
<sequence>MVVSTLRQRRHVREAKIIGLGSYLPSTVVASDEVAARFGRDEEWVLARTGIATRRRAEKETVSQLAVKAATRALARCALTGGDMDLVIVASCSVEQPMPDVASGVARALGAEEAGAFDLNAACAGFCYALAVAADAVRMGSARHVLVIGAEKMTAWVDPEDLGTSIIFGDGAGAAVVGPAEEPGIGPVAWGSDGTRAELIEVPDGKRTMNMDGRAVFRWATTEIYPVAQRACDLAGVAPADLDALVPHQANLRIVNALATKIGATNAVIADDVIRYGNTSAASIPIALDTLITEGTVEHNGTALLFGFGAGLCYAAQVVTLPTA</sequence>
<keyword evidence="5" id="KW-0808">Transferase</keyword>
<evidence type="ECO:0000313" key="13">
    <source>
        <dbReference type="Proteomes" id="UP000294257"/>
    </source>
</evidence>
<keyword evidence="13" id="KW-1185">Reference proteome</keyword>
<reference evidence="12 13" key="1">
    <citation type="submission" date="2019-02" db="EMBL/GenBank/DDBJ databases">
        <title>Genomic Encyclopedia of Type Strains, Phase IV (KMG-IV): sequencing the most valuable type-strain genomes for metagenomic binning, comparative biology and taxonomic classification.</title>
        <authorList>
            <person name="Goeker M."/>
        </authorList>
    </citation>
    <scope>NUCLEOTIDE SEQUENCE [LARGE SCALE GENOMIC DNA]</scope>
    <source>
        <strain evidence="12 13">DSM 101727</strain>
    </source>
</reference>
<dbReference type="Pfam" id="PF08541">
    <property type="entry name" value="ACP_syn_III_C"/>
    <property type="match status" value="1"/>
</dbReference>
<evidence type="ECO:0000256" key="1">
    <source>
        <dbReference type="ARBA" id="ARBA00005189"/>
    </source>
</evidence>
<name>A0A4V2EU77_9PSEU</name>
<dbReference type="InterPro" id="IPR004655">
    <property type="entry name" value="FabH"/>
</dbReference>
<organism evidence="12 13">
    <name type="scientific">Herbihabitans rhizosphaerae</name>
    <dbReference type="NCBI Taxonomy" id="1872711"/>
    <lineage>
        <taxon>Bacteria</taxon>
        <taxon>Bacillati</taxon>
        <taxon>Actinomycetota</taxon>
        <taxon>Actinomycetes</taxon>
        <taxon>Pseudonocardiales</taxon>
        <taxon>Pseudonocardiaceae</taxon>
        <taxon>Herbihabitans</taxon>
    </lineage>
</organism>
<keyword evidence="4" id="KW-0444">Lipid biosynthesis</keyword>
<protein>
    <submittedName>
        <fullName evidence="12">3-oxoacyl-[acyl-carrier-protein] synthase III</fullName>
    </submittedName>
</protein>
<comment type="caution">
    <text evidence="12">The sequence shown here is derived from an EMBL/GenBank/DDBJ whole genome shotgun (WGS) entry which is preliminary data.</text>
</comment>
<dbReference type="PANTHER" id="PTHR34069">
    <property type="entry name" value="3-OXOACYL-[ACYL-CARRIER-PROTEIN] SYNTHASE 3"/>
    <property type="match status" value="1"/>
</dbReference>
<accession>A0A4V2EU77</accession>
<comment type="similarity">
    <text evidence="2">Belongs to the thiolase-like superfamily. FabH family.</text>
</comment>
<dbReference type="Pfam" id="PF08545">
    <property type="entry name" value="ACP_syn_III"/>
    <property type="match status" value="1"/>
</dbReference>
<dbReference type="InterPro" id="IPR013751">
    <property type="entry name" value="ACP_syn_III_N"/>
</dbReference>
<evidence type="ECO:0000256" key="4">
    <source>
        <dbReference type="ARBA" id="ARBA00022516"/>
    </source>
</evidence>
<keyword evidence="8" id="KW-0275">Fatty acid biosynthesis</keyword>
<dbReference type="PANTHER" id="PTHR34069:SF2">
    <property type="entry name" value="BETA-KETOACYL-[ACYL-CARRIER-PROTEIN] SYNTHASE III"/>
    <property type="match status" value="1"/>
</dbReference>
<keyword evidence="6" id="KW-0276">Fatty acid metabolism</keyword>
<dbReference type="RefSeq" id="WP_341273147.1">
    <property type="nucleotide sequence ID" value="NZ_SGWQ01000002.1"/>
</dbReference>
<dbReference type="Proteomes" id="UP000294257">
    <property type="component" value="Unassembled WGS sequence"/>
</dbReference>
<gene>
    <name evidence="12" type="ORF">EV193_102594</name>
</gene>
<evidence type="ECO:0000313" key="12">
    <source>
        <dbReference type="EMBL" id="RZS43613.1"/>
    </source>
</evidence>
<feature type="domain" description="Beta-ketoacyl-[acyl-carrier-protein] synthase III C-terminal" evidence="10">
    <location>
        <begin position="233"/>
        <end position="320"/>
    </location>
</feature>
<evidence type="ECO:0000256" key="3">
    <source>
        <dbReference type="ARBA" id="ARBA00022490"/>
    </source>
</evidence>
<evidence type="ECO:0000256" key="8">
    <source>
        <dbReference type="ARBA" id="ARBA00023160"/>
    </source>
</evidence>
<evidence type="ECO:0000256" key="5">
    <source>
        <dbReference type="ARBA" id="ARBA00022679"/>
    </source>
</evidence>
<feature type="domain" description="Beta-ketoacyl-[acyl-carrier-protein] synthase III N-terminal" evidence="11">
    <location>
        <begin position="117"/>
        <end position="194"/>
    </location>
</feature>
<evidence type="ECO:0000256" key="6">
    <source>
        <dbReference type="ARBA" id="ARBA00022832"/>
    </source>
</evidence>
<dbReference type="InterPro" id="IPR016039">
    <property type="entry name" value="Thiolase-like"/>
</dbReference>
<comment type="pathway">
    <text evidence="1">Lipid metabolism.</text>
</comment>
<dbReference type="GO" id="GO:0006633">
    <property type="term" value="P:fatty acid biosynthetic process"/>
    <property type="evidence" value="ECO:0007669"/>
    <property type="project" value="UniProtKB-KW"/>
</dbReference>
<evidence type="ECO:0000259" key="11">
    <source>
        <dbReference type="Pfam" id="PF08545"/>
    </source>
</evidence>
<keyword evidence="3" id="KW-0963">Cytoplasm</keyword>
<evidence type="ECO:0000259" key="10">
    <source>
        <dbReference type="Pfam" id="PF08541"/>
    </source>
</evidence>
<dbReference type="NCBIfam" id="NF006829">
    <property type="entry name" value="PRK09352.1"/>
    <property type="match status" value="1"/>
</dbReference>
<keyword evidence="7" id="KW-0443">Lipid metabolism</keyword>
<dbReference type="EMBL" id="SGWQ01000002">
    <property type="protein sequence ID" value="RZS43613.1"/>
    <property type="molecule type" value="Genomic_DNA"/>
</dbReference>
<proteinExistence type="inferred from homology"/>
<dbReference type="GO" id="GO:0004315">
    <property type="term" value="F:3-oxoacyl-[acyl-carrier-protein] synthase activity"/>
    <property type="evidence" value="ECO:0007669"/>
    <property type="project" value="InterPro"/>
</dbReference>
<dbReference type="InterPro" id="IPR013747">
    <property type="entry name" value="ACP_syn_III_C"/>
</dbReference>
<evidence type="ECO:0000256" key="2">
    <source>
        <dbReference type="ARBA" id="ARBA00008642"/>
    </source>
</evidence>
<dbReference type="Gene3D" id="3.40.47.10">
    <property type="match status" value="2"/>
</dbReference>
<evidence type="ECO:0000256" key="9">
    <source>
        <dbReference type="ARBA" id="ARBA00023315"/>
    </source>
</evidence>